<protein>
    <recommendedName>
        <fullName evidence="9">Lysosomal Pro-X carboxypeptidase</fullName>
    </recommendedName>
</protein>
<dbReference type="InterPro" id="IPR042269">
    <property type="entry name" value="Ser_carbopepase_S28_SKS"/>
</dbReference>
<dbReference type="Pfam" id="PF05577">
    <property type="entry name" value="Peptidase_S28"/>
    <property type="match status" value="1"/>
</dbReference>
<keyword evidence="4" id="KW-0378">Hydrolase</keyword>
<evidence type="ECO:0008006" key="9">
    <source>
        <dbReference type="Google" id="ProtNLM"/>
    </source>
</evidence>
<accession>A0ABQ8H3E7</accession>
<keyword evidence="3 6" id="KW-0732">Signal</keyword>
<dbReference type="PANTHER" id="PTHR11010:SF37">
    <property type="entry name" value="LYSOSOMAL PRO-X CARBOXYPEPTIDASE"/>
    <property type="match status" value="1"/>
</dbReference>
<evidence type="ECO:0000256" key="3">
    <source>
        <dbReference type="ARBA" id="ARBA00022729"/>
    </source>
</evidence>
<sequence>MAAITAASIQAPLWLPCLLLLFLTAFISASPLKTIPKLAVHHRIDLENYSTSKVNSYNAADYRTYYYDQTLDHFNYQPESYTTFRQRYVVNDKNWGGSHVAAPIFAYLGEESDLDGDIISVGFLRDNAARFSALQVYIEHRFYGKSIPLGSRENALKNATLRGYFNSAQALADYAEVLLHLKKHLSAEKSPIIVMGGSYGGIIDEEGYVYILSVLATWFRLKYPHIALGAFASSAPVLYFDHITPSNAYYSVVTKDFLEASRSCYDTIKRSWAEIDRVAGTSNGLSWLSKKFKTCKPLKDASELKDYLDTLYCTAAQYDRPPRYPVTVVCNGIDGAPQNGDTLDRIFSGIVAFTGYKPCYNFSEFFSSETLQGWRWQASSHYLLYVFQTCSELVIPVGRGDHDTMFQADPFDMKTFSDSCKKDFGVIPRPNWITTYYGGLVRSIILNIREVLKRFGSNIIFSNGLHDPYSSGGVLENISNSIVALVTRQGSHCLDLMPASKDDPVWLVRQRNEEVEIISNWILQYYQDLFQRNY</sequence>
<evidence type="ECO:0000256" key="1">
    <source>
        <dbReference type="ARBA" id="ARBA00011079"/>
    </source>
</evidence>
<evidence type="ECO:0000313" key="7">
    <source>
        <dbReference type="EMBL" id="KAH7547811.1"/>
    </source>
</evidence>
<comment type="caution">
    <text evidence="7">The sequence shown here is derived from an EMBL/GenBank/DDBJ whole genome shotgun (WGS) entry which is preliminary data.</text>
</comment>
<dbReference type="SUPFAM" id="SSF53474">
    <property type="entry name" value="alpha/beta-Hydrolases"/>
    <property type="match status" value="1"/>
</dbReference>
<name>A0ABQ8H3E7_9ROSI</name>
<reference evidence="7 8" key="1">
    <citation type="submission" date="2021-02" db="EMBL/GenBank/DDBJ databases">
        <title>Plant Genome Project.</title>
        <authorList>
            <person name="Zhang R.-G."/>
        </authorList>
    </citation>
    <scope>NUCLEOTIDE SEQUENCE [LARGE SCALE GENOMIC DNA]</scope>
    <source>
        <tissue evidence="7">Leaves</tissue>
    </source>
</reference>
<dbReference type="Gene3D" id="1.20.120.980">
    <property type="entry name" value="Serine carboxypeptidase S28, SKS domain"/>
    <property type="match status" value="1"/>
</dbReference>
<organism evidence="7 8">
    <name type="scientific">Xanthoceras sorbifolium</name>
    <dbReference type="NCBI Taxonomy" id="99658"/>
    <lineage>
        <taxon>Eukaryota</taxon>
        <taxon>Viridiplantae</taxon>
        <taxon>Streptophyta</taxon>
        <taxon>Embryophyta</taxon>
        <taxon>Tracheophyta</taxon>
        <taxon>Spermatophyta</taxon>
        <taxon>Magnoliopsida</taxon>
        <taxon>eudicotyledons</taxon>
        <taxon>Gunneridae</taxon>
        <taxon>Pentapetalae</taxon>
        <taxon>rosids</taxon>
        <taxon>malvids</taxon>
        <taxon>Sapindales</taxon>
        <taxon>Sapindaceae</taxon>
        <taxon>Xanthoceroideae</taxon>
        <taxon>Xanthoceras</taxon>
    </lineage>
</organism>
<evidence type="ECO:0000256" key="4">
    <source>
        <dbReference type="ARBA" id="ARBA00022801"/>
    </source>
</evidence>
<feature type="signal peptide" evidence="6">
    <location>
        <begin position="1"/>
        <end position="29"/>
    </location>
</feature>
<dbReference type="PANTHER" id="PTHR11010">
    <property type="entry name" value="PROTEASE S28 PRO-X CARBOXYPEPTIDASE-RELATED"/>
    <property type="match status" value="1"/>
</dbReference>
<dbReference type="EMBL" id="JAFEMO010000014">
    <property type="protein sequence ID" value="KAH7547811.1"/>
    <property type="molecule type" value="Genomic_DNA"/>
</dbReference>
<keyword evidence="5" id="KW-0325">Glycoprotein</keyword>
<comment type="similarity">
    <text evidence="1">Belongs to the peptidase S28 family.</text>
</comment>
<keyword evidence="2" id="KW-0645">Protease</keyword>
<gene>
    <name evidence="7" type="ORF">JRO89_XS14G0019300</name>
</gene>
<evidence type="ECO:0000256" key="6">
    <source>
        <dbReference type="SAM" id="SignalP"/>
    </source>
</evidence>
<evidence type="ECO:0000256" key="5">
    <source>
        <dbReference type="ARBA" id="ARBA00023180"/>
    </source>
</evidence>
<keyword evidence="8" id="KW-1185">Reference proteome</keyword>
<dbReference type="InterPro" id="IPR008758">
    <property type="entry name" value="Peptidase_S28"/>
</dbReference>
<evidence type="ECO:0000313" key="8">
    <source>
        <dbReference type="Proteomes" id="UP000827721"/>
    </source>
</evidence>
<dbReference type="Gene3D" id="3.40.50.1820">
    <property type="entry name" value="alpha/beta hydrolase"/>
    <property type="match status" value="1"/>
</dbReference>
<feature type="chain" id="PRO_5047009403" description="Lysosomal Pro-X carboxypeptidase" evidence="6">
    <location>
        <begin position="30"/>
        <end position="534"/>
    </location>
</feature>
<dbReference type="InterPro" id="IPR029058">
    <property type="entry name" value="AB_hydrolase_fold"/>
</dbReference>
<proteinExistence type="inferred from homology"/>
<evidence type="ECO:0000256" key="2">
    <source>
        <dbReference type="ARBA" id="ARBA00022670"/>
    </source>
</evidence>
<dbReference type="Proteomes" id="UP000827721">
    <property type="component" value="Unassembled WGS sequence"/>
</dbReference>